<gene>
    <name evidence="1" type="ORF">DPMN_098098</name>
</gene>
<comment type="caution">
    <text evidence="1">The sequence shown here is derived from an EMBL/GenBank/DDBJ whole genome shotgun (WGS) entry which is preliminary data.</text>
</comment>
<proteinExistence type="predicted"/>
<sequence length="68" mass="7317">MLYVRIDLASCRGSRLASACRSGKMQSFAVKFNLLPHTDAASTADAASTHFTLPLRIAKYVCSVLAVL</sequence>
<accession>A0A9D4LBH4</accession>
<evidence type="ECO:0000313" key="1">
    <source>
        <dbReference type="EMBL" id="KAH3855530.1"/>
    </source>
</evidence>
<protein>
    <submittedName>
        <fullName evidence="1">Uncharacterized protein</fullName>
    </submittedName>
</protein>
<dbReference type="EMBL" id="JAIWYP010000003">
    <property type="protein sequence ID" value="KAH3855530.1"/>
    <property type="molecule type" value="Genomic_DNA"/>
</dbReference>
<keyword evidence="2" id="KW-1185">Reference proteome</keyword>
<name>A0A9D4LBH4_DREPO</name>
<evidence type="ECO:0000313" key="2">
    <source>
        <dbReference type="Proteomes" id="UP000828390"/>
    </source>
</evidence>
<organism evidence="1 2">
    <name type="scientific">Dreissena polymorpha</name>
    <name type="common">Zebra mussel</name>
    <name type="synonym">Mytilus polymorpha</name>
    <dbReference type="NCBI Taxonomy" id="45954"/>
    <lineage>
        <taxon>Eukaryota</taxon>
        <taxon>Metazoa</taxon>
        <taxon>Spiralia</taxon>
        <taxon>Lophotrochozoa</taxon>
        <taxon>Mollusca</taxon>
        <taxon>Bivalvia</taxon>
        <taxon>Autobranchia</taxon>
        <taxon>Heteroconchia</taxon>
        <taxon>Euheterodonta</taxon>
        <taxon>Imparidentia</taxon>
        <taxon>Neoheterodontei</taxon>
        <taxon>Myida</taxon>
        <taxon>Dreissenoidea</taxon>
        <taxon>Dreissenidae</taxon>
        <taxon>Dreissena</taxon>
    </lineage>
</organism>
<reference evidence="1" key="2">
    <citation type="submission" date="2020-11" db="EMBL/GenBank/DDBJ databases">
        <authorList>
            <person name="McCartney M.A."/>
            <person name="Auch B."/>
            <person name="Kono T."/>
            <person name="Mallez S."/>
            <person name="Becker A."/>
            <person name="Gohl D.M."/>
            <person name="Silverstein K.A.T."/>
            <person name="Koren S."/>
            <person name="Bechman K.B."/>
            <person name="Herman A."/>
            <person name="Abrahante J.E."/>
            <person name="Garbe J."/>
        </authorList>
    </citation>
    <scope>NUCLEOTIDE SEQUENCE</scope>
    <source>
        <strain evidence="1">Duluth1</strain>
        <tissue evidence="1">Whole animal</tissue>
    </source>
</reference>
<reference evidence="1" key="1">
    <citation type="journal article" date="2019" name="bioRxiv">
        <title>The Genome of the Zebra Mussel, Dreissena polymorpha: A Resource for Invasive Species Research.</title>
        <authorList>
            <person name="McCartney M.A."/>
            <person name="Auch B."/>
            <person name="Kono T."/>
            <person name="Mallez S."/>
            <person name="Zhang Y."/>
            <person name="Obille A."/>
            <person name="Becker A."/>
            <person name="Abrahante J.E."/>
            <person name="Garbe J."/>
            <person name="Badalamenti J.P."/>
            <person name="Herman A."/>
            <person name="Mangelson H."/>
            <person name="Liachko I."/>
            <person name="Sullivan S."/>
            <person name="Sone E.D."/>
            <person name="Koren S."/>
            <person name="Silverstein K.A.T."/>
            <person name="Beckman K.B."/>
            <person name="Gohl D.M."/>
        </authorList>
    </citation>
    <scope>NUCLEOTIDE SEQUENCE</scope>
    <source>
        <strain evidence="1">Duluth1</strain>
        <tissue evidence="1">Whole animal</tissue>
    </source>
</reference>
<dbReference type="Proteomes" id="UP000828390">
    <property type="component" value="Unassembled WGS sequence"/>
</dbReference>
<dbReference type="AlphaFoldDB" id="A0A9D4LBH4"/>